<reference evidence="2" key="1">
    <citation type="submission" date="2015-09" db="EMBL/GenBank/DDBJ databases">
        <authorList>
            <person name="Daims H."/>
        </authorList>
    </citation>
    <scope>NUCLEOTIDE SEQUENCE [LARGE SCALE GENOMIC DNA]</scope>
</reference>
<proteinExistence type="predicted"/>
<keyword evidence="2" id="KW-1185">Reference proteome</keyword>
<gene>
    <name evidence="1" type="ORF">NITINOP_0330</name>
</gene>
<name>A0A0S4KQ72_9BACT</name>
<protein>
    <submittedName>
        <fullName evidence="1">Uncharacterized protein</fullName>
    </submittedName>
</protein>
<evidence type="ECO:0000313" key="2">
    <source>
        <dbReference type="Proteomes" id="UP000066284"/>
    </source>
</evidence>
<dbReference type="EMBL" id="LN885086">
    <property type="protein sequence ID" value="CUQ65306.1"/>
    <property type="molecule type" value="Genomic_DNA"/>
</dbReference>
<evidence type="ECO:0000313" key="1">
    <source>
        <dbReference type="EMBL" id="CUQ65306.1"/>
    </source>
</evidence>
<dbReference type="KEGG" id="nio:NITINOP_0330"/>
<sequence length="208" mass="23793">MKTPTSVTLTDEETALVADARFFRKKAAITAKVRVQLETAHHFLKTALAEVPLAGPVGFNPQAYQLVKGEHLEDFPYQYLDFPKHFRGGDAFTFRTLFWWGHHVAWAWLLEGDEVRQYKKHFVNRFHQLAGQGLELSLAPTLWEWKRGEGYTLPITHDRKAQLAAVLAERPFFKIVRCLPLTDPRIQAGDLPRLGCETFRAMLPLVAP</sequence>
<dbReference type="AlphaFoldDB" id="A0A0S4KQ72"/>
<dbReference type="Proteomes" id="UP000066284">
    <property type="component" value="Chromosome 1"/>
</dbReference>
<accession>A0A0S4KQ72</accession>
<organism evidence="1 2">
    <name type="scientific">Candidatus Nitrospira inopinata</name>
    <dbReference type="NCBI Taxonomy" id="1715989"/>
    <lineage>
        <taxon>Bacteria</taxon>
        <taxon>Pseudomonadati</taxon>
        <taxon>Nitrospirota</taxon>
        <taxon>Nitrospiria</taxon>
        <taxon>Nitrospirales</taxon>
        <taxon>Nitrospiraceae</taxon>
        <taxon>Nitrospira</taxon>
    </lineage>
</organism>
<dbReference type="OrthoDB" id="2575320at2"/>
<dbReference type="RefSeq" id="WP_158023124.1">
    <property type="nucleotide sequence ID" value="NZ_LN885086.1"/>
</dbReference>
<dbReference type="STRING" id="1715989.NITINOP_0330"/>